<proteinExistence type="predicted"/>
<keyword evidence="3" id="KW-1185">Reference proteome</keyword>
<name>A0ABU7DG35_9TELE</name>
<feature type="signal peptide" evidence="1">
    <location>
        <begin position="1"/>
        <end position="18"/>
    </location>
</feature>
<dbReference type="Proteomes" id="UP001352852">
    <property type="component" value="Unassembled WGS sequence"/>
</dbReference>
<evidence type="ECO:0000313" key="2">
    <source>
        <dbReference type="EMBL" id="MED6274083.1"/>
    </source>
</evidence>
<gene>
    <name evidence="2" type="ORF">CHARACLAT_012850</name>
</gene>
<feature type="chain" id="PRO_5047377328" evidence="1">
    <location>
        <begin position="19"/>
        <end position="63"/>
    </location>
</feature>
<feature type="non-terminal residue" evidence="2">
    <location>
        <position position="1"/>
    </location>
</feature>
<evidence type="ECO:0000256" key="1">
    <source>
        <dbReference type="SAM" id="SignalP"/>
    </source>
</evidence>
<reference evidence="2 3" key="1">
    <citation type="submission" date="2021-06" db="EMBL/GenBank/DDBJ databases">
        <authorList>
            <person name="Palmer J.M."/>
        </authorList>
    </citation>
    <scope>NUCLEOTIDE SEQUENCE [LARGE SCALE GENOMIC DNA]</scope>
    <source>
        <strain evidence="2 3">CL_MEX2019</strain>
        <tissue evidence="2">Muscle</tissue>
    </source>
</reference>
<dbReference type="EMBL" id="JAHUTJ010025494">
    <property type="protein sequence ID" value="MED6274083.1"/>
    <property type="molecule type" value="Genomic_DNA"/>
</dbReference>
<keyword evidence="1" id="KW-0732">Signal</keyword>
<sequence>QSGSSLCASVQLALLTLARLSELRSKAACPDQVICNVLAVEGKAATFMLTETDSEQPLSHAGS</sequence>
<accession>A0ABU7DG35</accession>
<protein>
    <submittedName>
        <fullName evidence="2">Uncharacterized protein</fullName>
    </submittedName>
</protein>
<comment type="caution">
    <text evidence="2">The sequence shown here is derived from an EMBL/GenBank/DDBJ whole genome shotgun (WGS) entry which is preliminary data.</text>
</comment>
<organism evidence="2 3">
    <name type="scientific">Characodon lateralis</name>
    <dbReference type="NCBI Taxonomy" id="208331"/>
    <lineage>
        <taxon>Eukaryota</taxon>
        <taxon>Metazoa</taxon>
        <taxon>Chordata</taxon>
        <taxon>Craniata</taxon>
        <taxon>Vertebrata</taxon>
        <taxon>Euteleostomi</taxon>
        <taxon>Actinopterygii</taxon>
        <taxon>Neopterygii</taxon>
        <taxon>Teleostei</taxon>
        <taxon>Neoteleostei</taxon>
        <taxon>Acanthomorphata</taxon>
        <taxon>Ovalentaria</taxon>
        <taxon>Atherinomorphae</taxon>
        <taxon>Cyprinodontiformes</taxon>
        <taxon>Goodeidae</taxon>
        <taxon>Characodon</taxon>
    </lineage>
</organism>
<evidence type="ECO:0000313" key="3">
    <source>
        <dbReference type="Proteomes" id="UP001352852"/>
    </source>
</evidence>